<evidence type="ECO:0000256" key="2">
    <source>
        <dbReference type="ARBA" id="ARBA00023027"/>
    </source>
</evidence>
<sequence>MSAGIVETATGADLRAGVIGLGTIGGGVAISLARSGRVPVVQDARTGISDRLPGVPTQVATPADVARASDVVLIAVVDAEQAESVLIGPDGILGAARDGLTVALLSTISLASFHRLAALCAERGVTLLDAAVTGGGAAADNGLVVMVGGPDDAVARARPVLEDFARVVVHCGPAGAGMVTKLARNMLTYASWAVVREAHTILAAGGVAPDRLLEVLERSTDGGTEPFMWFRKIVAGEQPPEGQPEYIDALAQKDLAAAQEFAGATGIHVPITDVVRPVMEDVFAYRLPEPLPTDTTERGRAMLDRVYGKGFGELVDAGTDRPLTDETVGHLFADIWSRPHLTVRDRRLLVLGATAMLGRTDLLEIQLRGATENGELTTDQLYELNLLLAYYTGWGNGTSLQYAIKRLAEEPSLPLVRDTPAQ</sequence>
<comment type="caution">
    <text evidence="6">The sequence shown here is derived from an EMBL/GenBank/DDBJ whole genome shotgun (WGS) entry which is preliminary data.</text>
</comment>
<dbReference type="InterPro" id="IPR013328">
    <property type="entry name" value="6PGD_dom2"/>
</dbReference>
<protein>
    <submittedName>
        <fullName evidence="6">NAD(P)-binding domain-containing protein</fullName>
    </submittedName>
</protein>
<dbReference type="InterPro" id="IPR029154">
    <property type="entry name" value="HIBADH-like_NADP-bd"/>
</dbReference>
<evidence type="ECO:0000313" key="6">
    <source>
        <dbReference type="EMBL" id="MFF3567508.1"/>
    </source>
</evidence>
<gene>
    <name evidence="6" type="ORF">ACFYXQ_06960</name>
</gene>
<dbReference type="InterPro" id="IPR006115">
    <property type="entry name" value="6PGDH_NADP-bd"/>
</dbReference>
<organism evidence="6 7">
    <name type="scientific">Nocardia jiangxiensis</name>
    <dbReference type="NCBI Taxonomy" id="282685"/>
    <lineage>
        <taxon>Bacteria</taxon>
        <taxon>Bacillati</taxon>
        <taxon>Actinomycetota</taxon>
        <taxon>Actinomycetes</taxon>
        <taxon>Mycobacteriales</taxon>
        <taxon>Nocardiaceae</taxon>
        <taxon>Nocardia</taxon>
    </lineage>
</organism>
<evidence type="ECO:0000259" key="4">
    <source>
        <dbReference type="Pfam" id="PF03446"/>
    </source>
</evidence>
<keyword evidence="1" id="KW-0560">Oxidoreductase</keyword>
<dbReference type="InterPro" id="IPR003779">
    <property type="entry name" value="CMD-like"/>
</dbReference>
<dbReference type="Pfam" id="PF03446">
    <property type="entry name" value="NAD_binding_2"/>
    <property type="match status" value="1"/>
</dbReference>
<dbReference type="SUPFAM" id="SSF69118">
    <property type="entry name" value="AhpD-like"/>
    <property type="match status" value="1"/>
</dbReference>
<dbReference type="Proteomes" id="UP001601992">
    <property type="component" value="Unassembled WGS sequence"/>
</dbReference>
<evidence type="ECO:0000256" key="1">
    <source>
        <dbReference type="ARBA" id="ARBA00023002"/>
    </source>
</evidence>
<dbReference type="InterPro" id="IPR029032">
    <property type="entry name" value="AhpD-like"/>
</dbReference>
<name>A0ABW6RU22_9NOCA</name>
<dbReference type="Gene3D" id="1.10.1040.10">
    <property type="entry name" value="N-(1-d-carboxylethyl)-l-norvaline Dehydrogenase, domain 2"/>
    <property type="match status" value="1"/>
</dbReference>
<evidence type="ECO:0000259" key="5">
    <source>
        <dbReference type="Pfam" id="PF14833"/>
    </source>
</evidence>
<feature type="domain" description="3-hydroxyisobutyrate dehydrogenase-like NAD-binding" evidence="5">
    <location>
        <begin position="175"/>
        <end position="281"/>
    </location>
</feature>
<feature type="domain" description="6-phosphogluconate dehydrogenase NADP-binding" evidence="4">
    <location>
        <begin position="17"/>
        <end position="172"/>
    </location>
</feature>
<dbReference type="InterPro" id="IPR008927">
    <property type="entry name" value="6-PGluconate_DH-like_C_sf"/>
</dbReference>
<proteinExistence type="predicted"/>
<accession>A0ABW6RU22</accession>
<keyword evidence="2" id="KW-0520">NAD</keyword>
<reference evidence="6 7" key="1">
    <citation type="submission" date="2024-10" db="EMBL/GenBank/DDBJ databases">
        <title>The Natural Products Discovery Center: Release of the First 8490 Sequenced Strains for Exploring Actinobacteria Biosynthetic Diversity.</title>
        <authorList>
            <person name="Kalkreuter E."/>
            <person name="Kautsar S.A."/>
            <person name="Yang D."/>
            <person name="Bader C.D."/>
            <person name="Teijaro C.N."/>
            <person name="Fluegel L."/>
            <person name="Davis C.M."/>
            <person name="Simpson J.R."/>
            <person name="Lauterbach L."/>
            <person name="Steele A.D."/>
            <person name="Gui C."/>
            <person name="Meng S."/>
            <person name="Li G."/>
            <person name="Viehrig K."/>
            <person name="Ye F."/>
            <person name="Su P."/>
            <person name="Kiefer A.F."/>
            <person name="Nichols A."/>
            <person name="Cepeda A.J."/>
            <person name="Yan W."/>
            <person name="Fan B."/>
            <person name="Jiang Y."/>
            <person name="Adhikari A."/>
            <person name="Zheng C.-J."/>
            <person name="Schuster L."/>
            <person name="Cowan T.M."/>
            <person name="Smanski M.J."/>
            <person name="Chevrette M.G."/>
            <person name="De Carvalho L.P.S."/>
            <person name="Shen B."/>
        </authorList>
    </citation>
    <scope>NUCLEOTIDE SEQUENCE [LARGE SCALE GENOMIC DNA]</scope>
    <source>
        <strain evidence="6 7">NPDC002593</strain>
    </source>
</reference>
<dbReference type="RefSeq" id="WP_051193363.1">
    <property type="nucleotide sequence ID" value="NZ_JBIAQY010000002.1"/>
</dbReference>
<keyword evidence="7" id="KW-1185">Reference proteome</keyword>
<dbReference type="Pfam" id="PF14833">
    <property type="entry name" value="NAD_binding_11"/>
    <property type="match status" value="1"/>
</dbReference>
<dbReference type="SUPFAM" id="SSF48179">
    <property type="entry name" value="6-phosphogluconate dehydrogenase C-terminal domain-like"/>
    <property type="match status" value="1"/>
</dbReference>
<dbReference type="PANTHER" id="PTHR22981:SF7">
    <property type="entry name" value="3-HYDROXYISOBUTYRATE DEHYDROGENASE, MITOCHONDRIAL"/>
    <property type="match status" value="1"/>
</dbReference>
<dbReference type="EMBL" id="JBIAQY010000002">
    <property type="protein sequence ID" value="MFF3567508.1"/>
    <property type="molecule type" value="Genomic_DNA"/>
</dbReference>
<dbReference type="Pfam" id="PF02627">
    <property type="entry name" value="CMD"/>
    <property type="match status" value="1"/>
</dbReference>
<dbReference type="PANTHER" id="PTHR22981">
    <property type="entry name" value="3-HYDROXYISOBUTYRATE DEHYDROGENASE-RELATED"/>
    <property type="match status" value="1"/>
</dbReference>
<dbReference type="InterPro" id="IPR036291">
    <property type="entry name" value="NAD(P)-bd_dom_sf"/>
</dbReference>
<dbReference type="SUPFAM" id="SSF51735">
    <property type="entry name" value="NAD(P)-binding Rossmann-fold domains"/>
    <property type="match status" value="1"/>
</dbReference>
<dbReference type="Gene3D" id="1.20.1290.10">
    <property type="entry name" value="AhpD-like"/>
    <property type="match status" value="1"/>
</dbReference>
<evidence type="ECO:0000259" key="3">
    <source>
        <dbReference type="Pfam" id="PF02627"/>
    </source>
</evidence>
<dbReference type="Gene3D" id="3.40.50.720">
    <property type="entry name" value="NAD(P)-binding Rossmann-like Domain"/>
    <property type="match status" value="1"/>
</dbReference>
<feature type="domain" description="Carboxymuconolactone decarboxylase-like" evidence="3">
    <location>
        <begin position="328"/>
        <end position="396"/>
    </location>
</feature>
<evidence type="ECO:0000313" key="7">
    <source>
        <dbReference type="Proteomes" id="UP001601992"/>
    </source>
</evidence>